<dbReference type="EMBL" id="JAUFQU010000001">
    <property type="protein sequence ID" value="MDN3708639.1"/>
    <property type="molecule type" value="Genomic_DNA"/>
</dbReference>
<protein>
    <submittedName>
        <fullName evidence="5">DUF4349 domain-containing protein</fullName>
    </submittedName>
</protein>
<evidence type="ECO:0000256" key="1">
    <source>
        <dbReference type="SAM" id="Coils"/>
    </source>
</evidence>
<keyword evidence="2" id="KW-0812">Transmembrane</keyword>
<feature type="domain" description="DUF4349" evidence="4">
    <location>
        <begin position="62"/>
        <end position="267"/>
    </location>
</feature>
<organism evidence="5 6">
    <name type="scientific">Paenimyroides ceti</name>
    <dbReference type="NCBI Taxonomy" id="395087"/>
    <lineage>
        <taxon>Bacteria</taxon>
        <taxon>Pseudomonadati</taxon>
        <taxon>Bacteroidota</taxon>
        <taxon>Flavobacteriia</taxon>
        <taxon>Flavobacteriales</taxon>
        <taxon>Flavobacteriaceae</taxon>
        <taxon>Paenimyroides</taxon>
    </lineage>
</organism>
<dbReference type="Proteomes" id="UP001242368">
    <property type="component" value="Unassembled WGS sequence"/>
</dbReference>
<sequence>MKKVSILLLLMVLLSCGNNHTETVSNEYQSTQAGMAEAAPPMSDKASGGAENITTVTQEAEKKIIKTADIVFESKNLEDSTVKIKELVKKHKGYITTETSEGNEYQPSLSFFIRVPSESFDLMIADLGKETAYFDRKSIERKDVTEEFIDVESRLKTKKELESRYLEILRQAKNMSDILEIEQKLSSIREEVEATEGRLKYLQNQVAMSSITLHIYKKMPYSVSQKESFFSQLGTAFVKGFYNLTDFFIGIIYIWPFIIIISLVFYFFIKRMRKRKQQK</sequence>
<dbReference type="InterPro" id="IPR025645">
    <property type="entry name" value="DUF4349"/>
</dbReference>
<keyword evidence="2" id="KW-1133">Transmembrane helix</keyword>
<evidence type="ECO:0000259" key="4">
    <source>
        <dbReference type="Pfam" id="PF14257"/>
    </source>
</evidence>
<dbReference type="PROSITE" id="PS51257">
    <property type="entry name" value="PROKAR_LIPOPROTEIN"/>
    <property type="match status" value="1"/>
</dbReference>
<keyword evidence="1" id="KW-0175">Coiled coil</keyword>
<gene>
    <name evidence="5" type="ORF">QW060_16170</name>
</gene>
<evidence type="ECO:0000256" key="2">
    <source>
        <dbReference type="SAM" id="Phobius"/>
    </source>
</evidence>
<keyword evidence="6" id="KW-1185">Reference proteome</keyword>
<keyword evidence="3" id="KW-0732">Signal</keyword>
<evidence type="ECO:0000256" key="3">
    <source>
        <dbReference type="SAM" id="SignalP"/>
    </source>
</evidence>
<reference evidence="6" key="1">
    <citation type="journal article" date="2019" name="Int. J. Syst. Evol. Microbiol.">
        <title>The Global Catalogue of Microorganisms (GCM) 10K type strain sequencing project: providing services to taxonomists for standard genome sequencing and annotation.</title>
        <authorList>
            <consortium name="The Broad Institute Genomics Platform"/>
            <consortium name="The Broad Institute Genome Sequencing Center for Infectious Disease"/>
            <person name="Wu L."/>
            <person name="Ma J."/>
        </authorList>
    </citation>
    <scope>NUCLEOTIDE SEQUENCE [LARGE SCALE GENOMIC DNA]</scope>
    <source>
        <strain evidence="6">CECT 7184</strain>
    </source>
</reference>
<feature type="coiled-coil region" evidence="1">
    <location>
        <begin position="178"/>
        <end position="205"/>
    </location>
</feature>
<dbReference type="RefSeq" id="WP_290364495.1">
    <property type="nucleotide sequence ID" value="NZ_JAUFQU010000001.1"/>
</dbReference>
<feature type="signal peptide" evidence="3">
    <location>
        <begin position="1"/>
        <end position="21"/>
    </location>
</feature>
<feature type="chain" id="PRO_5046313184" evidence="3">
    <location>
        <begin position="22"/>
        <end position="279"/>
    </location>
</feature>
<evidence type="ECO:0000313" key="5">
    <source>
        <dbReference type="EMBL" id="MDN3708639.1"/>
    </source>
</evidence>
<feature type="transmembrane region" description="Helical" evidence="2">
    <location>
        <begin position="247"/>
        <end position="269"/>
    </location>
</feature>
<comment type="caution">
    <text evidence="5">The sequence shown here is derived from an EMBL/GenBank/DDBJ whole genome shotgun (WGS) entry which is preliminary data.</text>
</comment>
<name>A0ABT8D089_9FLAO</name>
<keyword evidence="2" id="KW-0472">Membrane</keyword>
<dbReference type="Pfam" id="PF14257">
    <property type="entry name" value="DUF4349"/>
    <property type="match status" value="1"/>
</dbReference>
<accession>A0ABT8D089</accession>
<evidence type="ECO:0000313" key="6">
    <source>
        <dbReference type="Proteomes" id="UP001242368"/>
    </source>
</evidence>
<proteinExistence type="predicted"/>